<protein>
    <submittedName>
        <fullName evidence="8">Multicopper oxidase domain-containing protein</fullName>
    </submittedName>
</protein>
<dbReference type="InterPro" id="IPR019546">
    <property type="entry name" value="TAT_signal_bac_arc"/>
</dbReference>
<evidence type="ECO:0000259" key="6">
    <source>
        <dbReference type="Pfam" id="PF07731"/>
    </source>
</evidence>
<evidence type="ECO:0000259" key="5">
    <source>
        <dbReference type="Pfam" id="PF00394"/>
    </source>
</evidence>
<dbReference type="Pfam" id="PF07731">
    <property type="entry name" value="Cu-oxidase_2"/>
    <property type="match status" value="1"/>
</dbReference>
<dbReference type="Pfam" id="PF00394">
    <property type="entry name" value="Cu-oxidase"/>
    <property type="match status" value="1"/>
</dbReference>
<dbReference type="NCBIfam" id="TIGR01409">
    <property type="entry name" value="TAT_signal_seq"/>
    <property type="match status" value="1"/>
</dbReference>
<dbReference type="InterPro" id="IPR001117">
    <property type="entry name" value="Cu-oxidase_2nd"/>
</dbReference>
<dbReference type="GO" id="GO:0016491">
    <property type="term" value="F:oxidoreductase activity"/>
    <property type="evidence" value="ECO:0007669"/>
    <property type="project" value="UniProtKB-KW"/>
</dbReference>
<reference evidence="8 9" key="1">
    <citation type="submission" date="2019-10" db="EMBL/GenBank/DDBJ databases">
        <title>Cognatihalovulum marinum gen. nov. sp. nov., a new member of the family Rhodobacteraceae isolated from deep seawater of the Northwest Indian Ocean.</title>
        <authorList>
            <person name="Ruan C."/>
            <person name="Wang J."/>
            <person name="Zheng X."/>
            <person name="Song L."/>
            <person name="Zhu Y."/>
            <person name="Huang Y."/>
            <person name="Lu Z."/>
            <person name="Du W."/>
            <person name="Huang L."/>
            <person name="Dai X."/>
        </authorList>
    </citation>
    <scope>NUCLEOTIDE SEQUENCE [LARGE SCALE GENOMIC DNA]</scope>
    <source>
        <strain evidence="8 9">2CG4</strain>
    </source>
</reference>
<dbReference type="AlphaFoldDB" id="A0A6L5Z1B5"/>
<dbReference type="PANTHER" id="PTHR11709">
    <property type="entry name" value="MULTI-COPPER OXIDASE"/>
    <property type="match status" value="1"/>
</dbReference>
<feature type="compositionally biased region" description="Gly residues" evidence="4">
    <location>
        <begin position="218"/>
        <end position="228"/>
    </location>
</feature>
<evidence type="ECO:0000256" key="1">
    <source>
        <dbReference type="ARBA" id="ARBA00022723"/>
    </source>
</evidence>
<dbReference type="PANTHER" id="PTHR11709:SF394">
    <property type="entry name" value="FI03373P-RELATED"/>
    <property type="match status" value="1"/>
</dbReference>
<evidence type="ECO:0000256" key="4">
    <source>
        <dbReference type="SAM" id="MobiDB-lite"/>
    </source>
</evidence>
<evidence type="ECO:0000256" key="2">
    <source>
        <dbReference type="ARBA" id="ARBA00023002"/>
    </source>
</evidence>
<dbReference type="Gene3D" id="2.60.40.420">
    <property type="entry name" value="Cupredoxins - blue copper proteins"/>
    <property type="match status" value="3"/>
</dbReference>
<feature type="region of interest" description="Disordered" evidence="4">
    <location>
        <begin position="184"/>
        <end position="228"/>
    </location>
</feature>
<dbReference type="PROSITE" id="PS00080">
    <property type="entry name" value="MULTICOPPER_OXIDASE2"/>
    <property type="match status" value="1"/>
</dbReference>
<dbReference type="EMBL" id="WIND01000008">
    <property type="protein sequence ID" value="MSU90337.1"/>
    <property type="molecule type" value="Genomic_DNA"/>
</dbReference>
<organism evidence="8 9">
    <name type="scientific">Halovulum marinum</name>
    <dbReference type="NCBI Taxonomy" id="2662447"/>
    <lineage>
        <taxon>Bacteria</taxon>
        <taxon>Pseudomonadati</taxon>
        <taxon>Pseudomonadota</taxon>
        <taxon>Alphaproteobacteria</taxon>
        <taxon>Rhodobacterales</taxon>
        <taxon>Paracoccaceae</taxon>
        <taxon>Halovulum</taxon>
    </lineage>
</organism>
<proteinExistence type="predicted"/>
<dbReference type="CDD" id="cd13865">
    <property type="entry name" value="CuRO_1_LCC_like_3"/>
    <property type="match status" value="1"/>
</dbReference>
<dbReference type="InterPro" id="IPR034279">
    <property type="entry name" value="CuRO_3_CopA"/>
</dbReference>
<evidence type="ECO:0000313" key="9">
    <source>
        <dbReference type="Proteomes" id="UP000474957"/>
    </source>
</evidence>
<evidence type="ECO:0000256" key="3">
    <source>
        <dbReference type="ARBA" id="ARBA00023008"/>
    </source>
</evidence>
<dbReference type="InterPro" id="IPR002355">
    <property type="entry name" value="Cu_oxidase_Cu_BS"/>
</dbReference>
<dbReference type="RefSeq" id="WP_154446824.1">
    <property type="nucleotide sequence ID" value="NZ_WIND01000008.1"/>
</dbReference>
<dbReference type="InterPro" id="IPR045087">
    <property type="entry name" value="Cu-oxidase_fam"/>
</dbReference>
<keyword evidence="2" id="KW-0560">Oxidoreductase</keyword>
<dbReference type="CDD" id="cd13887">
    <property type="entry name" value="CuRO_2_MCO_like_2"/>
    <property type="match status" value="1"/>
</dbReference>
<keyword evidence="1" id="KW-0479">Metal-binding</keyword>
<feature type="domain" description="Plastocyanin-like" evidence="6">
    <location>
        <begin position="382"/>
        <end position="501"/>
    </location>
</feature>
<sequence>MSPLSRRGFLCGSAAIGASAALSLPPAQVRAGEARLLSATRRTIEVGGRAASVMGLVDVTGRPGLTLDPGEPFRIHLANDLDVETIIHWHGQVPPNAQDGVSNTNPMLAPGARRRFDFAPRPGTFWMHSHIPAQEIDLLAAPLIVRGAADLRADRQEVVLFLHDFSFKSGEEVLAEITGGAAMPHGEVQQGSHADGNRRITGLHGADTNPAPAPMAHGGQGGQGGREGGMAMDLNDYEFDAYLANDRTLDDPETVRVERGGKVLLRVINASSMTAFWIDLGGHPARLVAVDGDPVQPLAGGRFGLAQGQRLDIALTMPADGTALPVLALREGAPQRTGLVLAPAGAEVRRIAGLAEAPHPAYSGDTAQELALRARHPLPPRPADRTHMVMLGGQMAPYEWTINGQLWGSHTPIAARAGERVEMTFHNMSMMAHPMHLHGHVFQVVAVNGTRISGALRDTVHVPPMGSVTLAFDAGEAAPWMLHCHHMAHMATGMMTELDVASA</sequence>
<keyword evidence="3" id="KW-0186">Copper</keyword>
<feature type="domain" description="Plastocyanin-like" evidence="5">
    <location>
        <begin position="240"/>
        <end position="319"/>
    </location>
</feature>
<dbReference type="Pfam" id="PF07732">
    <property type="entry name" value="Cu-oxidase_3"/>
    <property type="match status" value="1"/>
</dbReference>
<dbReference type="InterPro" id="IPR011706">
    <property type="entry name" value="Cu-oxidase_C"/>
</dbReference>
<dbReference type="Proteomes" id="UP000474957">
    <property type="component" value="Unassembled WGS sequence"/>
</dbReference>
<accession>A0A6L5Z1B5</accession>
<dbReference type="InterPro" id="IPR011707">
    <property type="entry name" value="Cu-oxidase-like_N"/>
</dbReference>
<comment type="caution">
    <text evidence="8">The sequence shown here is derived from an EMBL/GenBank/DDBJ whole genome shotgun (WGS) entry which is preliminary data.</text>
</comment>
<dbReference type="SUPFAM" id="SSF49503">
    <property type="entry name" value="Cupredoxins"/>
    <property type="match status" value="3"/>
</dbReference>
<dbReference type="CDD" id="cd13896">
    <property type="entry name" value="CuRO_3_CopA"/>
    <property type="match status" value="1"/>
</dbReference>
<dbReference type="InterPro" id="IPR006311">
    <property type="entry name" value="TAT_signal"/>
</dbReference>
<feature type="domain" description="Plastocyanin-like" evidence="7">
    <location>
        <begin position="46"/>
        <end position="147"/>
    </location>
</feature>
<name>A0A6L5Z1B5_9RHOB</name>
<dbReference type="GO" id="GO:0005507">
    <property type="term" value="F:copper ion binding"/>
    <property type="evidence" value="ECO:0007669"/>
    <property type="project" value="InterPro"/>
</dbReference>
<gene>
    <name evidence="8" type="ORF">GE300_12025</name>
</gene>
<dbReference type="InterPro" id="IPR008972">
    <property type="entry name" value="Cupredoxin"/>
</dbReference>
<dbReference type="PROSITE" id="PS51318">
    <property type="entry name" value="TAT"/>
    <property type="match status" value="1"/>
</dbReference>
<evidence type="ECO:0000259" key="7">
    <source>
        <dbReference type="Pfam" id="PF07732"/>
    </source>
</evidence>
<evidence type="ECO:0000313" key="8">
    <source>
        <dbReference type="EMBL" id="MSU90337.1"/>
    </source>
</evidence>
<keyword evidence="9" id="KW-1185">Reference proteome</keyword>